<reference evidence="4" key="1">
    <citation type="submission" date="2020-05" db="EMBL/GenBank/DDBJ databases">
        <title>Frigoriglobus tundricola gen. nov., sp. nov., a psychrotolerant cellulolytic planctomycete of the family Gemmataceae with two divergent copies of 16S rRNA gene.</title>
        <authorList>
            <person name="Kulichevskaya I.S."/>
            <person name="Ivanova A.A."/>
            <person name="Naumoff D.G."/>
            <person name="Beletsky A.V."/>
            <person name="Rijpstra W.I.C."/>
            <person name="Sinninghe Damste J.S."/>
            <person name="Mardanov A.V."/>
            <person name="Ravin N.V."/>
            <person name="Dedysh S.N."/>
        </authorList>
    </citation>
    <scope>NUCLEOTIDE SEQUENCE [LARGE SCALE GENOMIC DNA]</scope>
    <source>
        <strain evidence="4">PL17</strain>
    </source>
</reference>
<gene>
    <name evidence="3" type="ORF">FTUN_6578</name>
</gene>
<evidence type="ECO:0000256" key="1">
    <source>
        <dbReference type="SAM" id="MobiDB-lite"/>
    </source>
</evidence>
<evidence type="ECO:0000313" key="3">
    <source>
        <dbReference type="EMBL" id="QJW98983.1"/>
    </source>
</evidence>
<dbReference type="InterPro" id="IPR029010">
    <property type="entry name" value="ThuA-like"/>
</dbReference>
<name>A0A6M5Z0K6_9BACT</name>
<dbReference type="RefSeq" id="WP_171474044.1">
    <property type="nucleotide sequence ID" value="NZ_CP053452.2"/>
</dbReference>
<keyword evidence="4" id="KW-1185">Reference proteome</keyword>
<feature type="region of interest" description="Disordered" evidence="1">
    <location>
        <begin position="301"/>
        <end position="321"/>
    </location>
</feature>
<dbReference type="Proteomes" id="UP000503447">
    <property type="component" value="Chromosome"/>
</dbReference>
<organism evidence="3 4">
    <name type="scientific">Frigoriglobus tundricola</name>
    <dbReference type="NCBI Taxonomy" id="2774151"/>
    <lineage>
        <taxon>Bacteria</taxon>
        <taxon>Pseudomonadati</taxon>
        <taxon>Planctomycetota</taxon>
        <taxon>Planctomycetia</taxon>
        <taxon>Gemmatales</taxon>
        <taxon>Gemmataceae</taxon>
        <taxon>Frigoriglobus</taxon>
    </lineage>
</organism>
<dbReference type="EMBL" id="CP053452">
    <property type="protein sequence ID" value="QJW98983.1"/>
    <property type="molecule type" value="Genomic_DNA"/>
</dbReference>
<dbReference type="Pfam" id="PF06283">
    <property type="entry name" value="ThuA"/>
    <property type="match status" value="1"/>
</dbReference>
<dbReference type="Gene3D" id="3.40.50.880">
    <property type="match status" value="1"/>
</dbReference>
<accession>A0A6M5Z0K6</accession>
<sequence length="321" mass="35977">MCQFLSVLLLLVSLPSARGEESPSVDPYDQSKVPLEVEPPADFKGKRVLIVAGSRSHGPGDHEFFAGSVILMNLLKQNPKVFPIMARDGWPKNEKLIESADCIVMYMDGGGGHPAIKPERMKVIQKLLDRGAGWVNLHYAVEYPKEPGKTVLGWMGGYYEQGYSINPHWDAHVRGLPKHEITRGVKPFTIRDEWYYGMRWTADMKGVTPILQALPPDGTRGTEYTKGRKGEIETMAWAYERKDGGRSFGFTGGHFHRNWADENFRRVVVNAILWCDKDDVPAQGAKVEFQAADLNKNLDWKGKGQPTAEGFKPILPPVSKE</sequence>
<dbReference type="KEGG" id="ftj:FTUN_6578"/>
<dbReference type="AlphaFoldDB" id="A0A6M5Z0K6"/>
<evidence type="ECO:0000313" key="4">
    <source>
        <dbReference type="Proteomes" id="UP000503447"/>
    </source>
</evidence>
<dbReference type="SUPFAM" id="SSF52317">
    <property type="entry name" value="Class I glutamine amidotransferase-like"/>
    <property type="match status" value="1"/>
</dbReference>
<dbReference type="InterPro" id="IPR029062">
    <property type="entry name" value="Class_I_gatase-like"/>
</dbReference>
<feature type="domain" description="ThuA-like" evidence="2">
    <location>
        <begin position="69"/>
        <end position="275"/>
    </location>
</feature>
<evidence type="ECO:0000259" key="2">
    <source>
        <dbReference type="Pfam" id="PF06283"/>
    </source>
</evidence>
<proteinExistence type="predicted"/>
<protein>
    <recommendedName>
        <fullName evidence="2">ThuA-like domain-containing protein</fullName>
    </recommendedName>
</protein>